<evidence type="ECO:0000313" key="2">
    <source>
        <dbReference type="EMBL" id="MEP0864858.1"/>
    </source>
</evidence>
<reference evidence="2 3" key="1">
    <citation type="submission" date="2022-04" db="EMBL/GenBank/DDBJ databases">
        <title>Positive selection, recombination, and allopatry shape intraspecific diversity of widespread and dominant cyanobacteria.</title>
        <authorList>
            <person name="Wei J."/>
            <person name="Shu W."/>
            <person name="Hu C."/>
        </authorList>
    </citation>
    <scope>NUCLEOTIDE SEQUENCE [LARGE SCALE GENOMIC DNA]</scope>
    <source>
        <strain evidence="2 3">GB2-A5</strain>
    </source>
</reference>
<organism evidence="2 3">
    <name type="scientific">Funiculus sociatus GB2-A5</name>
    <dbReference type="NCBI Taxonomy" id="2933946"/>
    <lineage>
        <taxon>Bacteria</taxon>
        <taxon>Bacillati</taxon>
        <taxon>Cyanobacteriota</taxon>
        <taxon>Cyanophyceae</taxon>
        <taxon>Coleofasciculales</taxon>
        <taxon>Coleofasciculaceae</taxon>
        <taxon>Funiculus</taxon>
    </lineage>
</organism>
<gene>
    <name evidence="2" type="ORF">NDI37_10290</name>
</gene>
<dbReference type="PRINTS" id="PR00364">
    <property type="entry name" value="DISEASERSIST"/>
</dbReference>
<feature type="domain" description="NB-ARC" evidence="1">
    <location>
        <begin position="163"/>
        <end position="299"/>
    </location>
</feature>
<dbReference type="InterPro" id="IPR027417">
    <property type="entry name" value="P-loop_NTPase"/>
</dbReference>
<dbReference type="RefSeq" id="WP_190425550.1">
    <property type="nucleotide sequence ID" value="NZ_JAMPKK010000018.1"/>
</dbReference>
<dbReference type="Gene3D" id="3.40.50.300">
    <property type="entry name" value="P-loop containing nucleotide triphosphate hydrolases"/>
    <property type="match status" value="1"/>
</dbReference>
<proteinExistence type="predicted"/>
<accession>A0ABV0JMX6</accession>
<evidence type="ECO:0000259" key="1">
    <source>
        <dbReference type="Pfam" id="PF00931"/>
    </source>
</evidence>
<sequence>MTGASEIKRGNSNVYLSGSLKQKLHDEFKKRYKPNGNRALIQDFLSAWRKQLDTPEPSRQALRAILESESRHTCEYRIANGLCQLLLNCSYDEWIDSYQQVQDTTDRELVFTQNCSLATPVVGCSSSQPELKTSAATPQSENSKRQIGVFIPNTRCRSVWGRDNLIEEILQRICDPNEVSILSLTGSPGYGKSEAASFVAKEALKRNLFSDVLWVTARQSELVDGYISFEKPFKSLSWQQFIKEIAYQLACPVEQVHQRLREEKLLLVLDNAETAQIENIVGNLVKMLNPSRALLTSRLRIKPPYLGLIEVPRLEEKWSHILLADEAKYNNLAILRQASDEQLHQLHEFSCGAPLALHFLVGRIFHVRTLEPVLSELSATSRPLETFYRFCLEPTWQRIGVPAQTILRYIAGSDVSVSRADLSRDWKLLEEDLDIAIAELRRWYLIEDLQDLEIDNPRYNLHPWVKSCVRGGLVEKWQPSLRNLKEVVLQNFDIYGNR</sequence>
<protein>
    <submittedName>
        <fullName evidence="2">NB-ARC domain-containing protein</fullName>
    </submittedName>
</protein>
<keyword evidence="3" id="KW-1185">Reference proteome</keyword>
<dbReference type="EMBL" id="JAMPKK010000018">
    <property type="protein sequence ID" value="MEP0864858.1"/>
    <property type="molecule type" value="Genomic_DNA"/>
</dbReference>
<dbReference type="Proteomes" id="UP001442494">
    <property type="component" value="Unassembled WGS sequence"/>
</dbReference>
<dbReference type="InterPro" id="IPR002182">
    <property type="entry name" value="NB-ARC"/>
</dbReference>
<evidence type="ECO:0000313" key="3">
    <source>
        <dbReference type="Proteomes" id="UP001442494"/>
    </source>
</evidence>
<dbReference type="SUPFAM" id="SSF52540">
    <property type="entry name" value="P-loop containing nucleoside triphosphate hydrolases"/>
    <property type="match status" value="1"/>
</dbReference>
<name>A0ABV0JMX6_9CYAN</name>
<comment type="caution">
    <text evidence="2">The sequence shown here is derived from an EMBL/GenBank/DDBJ whole genome shotgun (WGS) entry which is preliminary data.</text>
</comment>
<dbReference type="Pfam" id="PF00931">
    <property type="entry name" value="NB-ARC"/>
    <property type="match status" value="1"/>
</dbReference>